<reference evidence="13" key="1">
    <citation type="journal article" date="2018" name="Nat. Microbiol.">
        <title>Leveraging single-cell genomics to expand the fungal tree of life.</title>
        <authorList>
            <person name="Ahrendt S.R."/>
            <person name="Quandt C.A."/>
            <person name="Ciobanu D."/>
            <person name="Clum A."/>
            <person name="Salamov A."/>
            <person name="Andreopoulos B."/>
            <person name="Cheng J.F."/>
            <person name="Woyke T."/>
            <person name="Pelin A."/>
            <person name="Henrissat B."/>
            <person name="Reynolds N.K."/>
            <person name="Benny G.L."/>
            <person name="Smith M.E."/>
            <person name="James T.Y."/>
            <person name="Grigoriev I.V."/>
        </authorList>
    </citation>
    <scope>NUCLEOTIDE SEQUENCE [LARGE SCALE GENOMIC DNA]</scope>
</reference>
<evidence type="ECO:0000256" key="4">
    <source>
        <dbReference type="ARBA" id="ARBA00022679"/>
    </source>
</evidence>
<dbReference type="AlphaFoldDB" id="A0A4P9W723"/>
<comment type="subcellular location">
    <subcellularLocation>
        <location evidence="1 10">Golgi apparatus membrane</location>
        <topology evidence="1 10">Single-pass type II membrane protein</topology>
    </subcellularLocation>
</comment>
<dbReference type="GO" id="GO:0000139">
    <property type="term" value="C:Golgi membrane"/>
    <property type="evidence" value="ECO:0007669"/>
    <property type="project" value="UniProtKB-SubCell"/>
</dbReference>
<keyword evidence="9" id="KW-0472">Membrane</keyword>
<dbReference type="Proteomes" id="UP000269721">
    <property type="component" value="Unassembled WGS sequence"/>
</dbReference>
<dbReference type="EC" id="2.4.1.-" evidence="10"/>
<evidence type="ECO:0000313" key="13">
    <source>
        <dbReference type="Proteomes" id="UP000269721"/>
    </source>
</evidence>
<keyword evidence="3 10" id="KW-0328">Glycosyltransferase</keyword>
<evidence type="ECO:0000256" key="6">
    <source>
        <dbReference type="ARBA" id="ARBA00022968"/>
    </source>
</evidence>
<keyword evidence="7" id="KW-1133">Transmembrane helix</keyword>
<accession>A0A4P9W723</accession>
<organism evidence="12 13">
    <name type="scientific">Blyttiomyces helicus</name>
    <dbReference type="NCBI Taxonomy" id="388810"/>
    <lineage>
        <taxon>Eukaryota</taxon>
        <taxon>Fungi</taxon>
        <taxon>Fungi incertae sedis</taxon>
        <taxon>Chytridiomycota</taxon>
        <taxon>Chytridiomycota incertae sedis</taxon>
        <taxon>Chytridiomycetes</taxon>
        <taxon>Chytridiomycetes incertae sedis</taxon>
        <taxon>Blyttiomyces</taxon>
    </lineage>
</organism>
<name>A0A4P9W723_9FUNG</name>
<evidence type="ECO:0000313" key="12">
    <source>
        <dbReference type="EMBL" id="RKO88259.1"/>
    </source>
</evidence>
<protein>
    <recommendedName>
        <fullName evidence="10">Hexosyltransferase</fullName>
        <ecNumber evidence="10">2.4.1.-</ecNumber>
    </recommendedName>
</protein>
<keyword evidence="5" id="KW-0812">Transmembrane</keyword>
<evidence type="ECO:0000256" key="8">
    <source>
        <dbReference type="ARBA" id="ARBA00023034"/>
    </source>
</evidence>
<sequence length="350" mass="39165">MQRKTRQLLVGTLVLASLLPNKAGAAGTPTPTRVILGLPPHPPLPPGTDINHAIATLRWPNPDLPAHPLVTNCSQAAEPIRLYIGIVTTAKRSDQREFLRATYARFLNVVRRCPGEVVDVFFVVGDPESEEYKMPDKRNRWHVWIGEPPTVNMVPSAPPKLQYLKHVGDTVPRPSIGTYDTYSHVMKTDDDSWVVVDNLLATLRGFPFVDTYYGRMFPAGTIPEIGWNATDVLFMGGMGYVLTWDLILHIKTSDVAATHPSYLLYGEDGFVGYWLHQGGVAKNKYDGRQSLHDYQPVHAQDESLLWISDPMTENSVLVHRLKTVPWMREVAGWWIERAINASIAHPTGGF</sequence>
<dbReference type="GO" id="GO:0016758">
    <property type="term" value="F:hexosyltransferase activity"/>
    <property type="evidence" value="ECO:0007669"/>
    <property type="project" value="InterPro"/>
</dbReference>
<evidence type="ECO:0000256" key="5">
    <source>
        <dbReference type="ARBA" id="ARBA00022692"/>
    </source>
</evidence>
<dbReference type="InterPro" id="IPR002659">
    <property type="entry name" value="Glyco_trans_31"/>
</dbReference>
<dbReference type="PANTHER" id="PTHR11214:SF351">
    <property type="entry name" value="BETA-1,3-GALACTOSYLTRANSFERASE PVG3"/>
    <property type="match status" value="1"/>
</dbReference>
<keyword evidence="8 10" id="KW-0333">Golgi apparatus</keyword>
<evidence type="ECO:0000256" key="1">
    <source>
        <dbReference type="ARBA" id="ARBA00004323"/>
    </source>
</evidence>
<keyword evidence="11" id="KW-0732">Signal</keyword>
<evidence type="ECO:0000256" key="7">
    <source>
        <dbReference type="ARBA" id="ARBA00022989"/>
    </source>
</evidence>
<keyword evidence="6" id="KW-0735">Signal-anchor</keyword>
<dbReference type="OrthoDB" id="2139606at2759"/>
<dbReference type="GO" id="GO:0051072">
    <property type="term" value="P:4,6-pyruvylated galactose residue biosynthetic process"/>
    <property type="evidence" value="ECO:0007669"/>
    <property type="project" value="TreeGrafter"/>
</dbReference>
<feature type="chain" id="PRO_5020859176" description="Hexosyltransferase" evidence="11">
    <location>
        <begin position="26"/>
        <end position="350"/>
    </location>
</feature>
<comment type="similarity">
    <text evidence="2 10">Belongs to the glycosyltransferase 31 family.</text>
</comment>
<proteinExistence type="inferred from homology"/>
<keyword evidence="13" id="KW-1185">Reference proteome</keyword>
<evidence type="ECO:0000256" key="3">
    <source>
        <dbReference type="ARBA" id="ARBA00022676"/>
    </source>
</evidence>
<evidence type="ECO:0000256" key="9">
    <source>
        <dbReference type="ARBA" id="ARBA00023136"/>
    </source>
</evidence>
<evidence type="ECO:0000256" key="11">
    <source>
        <dbReference type="SAM" id="SignalP"/>
    </source>
</evidence>
<dbReference type="PANTHER" id="PTHR11214">
    <property type="entry name" value="BETA-1,3-N-ACETYLGLUCOSAMINYLTRANSFERASE"/>
    <property type="match status" value="1"/>
</dbReference>
<keyword evidence="4" id="KW-0808">Transferase</keyword>
<dbReference type="EMBL" id="KZ996834">
    <property type="protein sequence ID" value="RKO88259.1"/>
    <property type="molecule type" value="Genomic_DNA"/>
</dbReference>
<feature type="signal peptide" evidence="11">
    <location>
        <begin position="1"/>
        <end position="25"/>
    </location>
</feature>
<evidence type="ECO:0000256" key="10">
    <source>
        <dbReference type="RuleBase" id="RU363063"/>
    </source>
</evidence>
<gene>
    <name evidence="12" type="ORF">BDK51DRAFT_29072</name>
</gene>
<dbReference type="Gene3D" id="3.90.550.50">
    <property type="match status" value="1"/>
</dbReference>
<evidence type="ECO:0000256" key="2">
    <source>
        <dbReference type="ARBA" id="ARBA00008661"/>
    </source>
</evidence>